<name>A0A5J5EGC5_9PEZI</name>
<dbReference type="GO" id="GO:0000712">
    <property type="term" value="P:resolution of meiotic recombination intermediates"/>
    <property type="evidence" value="ECO:0007669"/>
    <property type="project" value="TreeGrafter"/>
</dbReference>
<accession>A0A5J5EGC5</accession>
<sequence>MLPLFSASGFDEDLLSSPQVLPTMPSSPPLLSRSKSHPPAPKRTVEELDPIEFTSSAPQLPPRRARPEVIEIDSDSDGDLVPIQVPVSTKRKLEEKETQNKRARAKSIDINGLDLGNSSKGSEKPPAKTTAEPVYFESDYDDSLLNDWEGPTPGKPVAEKKKQPETFLLLSSSFDDFDFGIEKPKPAPAPASAGPSRSMSAATLRILKELREKNEQLEVEAISDSDDEGEPSKKPTKGKAPAVAGRATSTGVSNRNRLTEEEKARRAAEKAAKSAEKDAKNAEKAARNAEKAAEKARKQAEKGAAIAAKKQEAELNSLNKLKISKKESAPEMIVDVSTAFFPSEFGDQITRFVQNLGSEVLQNWRPPGVEPSWKVIKWRRKKKSTYDEEKAMFVPLVQPEICDEKHILVHLTATEFVALAYPDVPGVLDLDKHVAKMKLLVPSCPDVRVIYLIEGLAAYARKSKNAINAGHRSQVLERMGGPAAAAARRPQPRIITEDMLEDAQLKLQVTHNCLIHTTAGSIESAEWISIFTGDISSIPYKTSRMVLDTSFCAAIGQVKTGVDAEDTWCKMLQEIQRVTPAHANGIVGRYPSVKDLVGAFRRNGDEVLHDICLLTTRDGAPSNRTIGVAASKRICGVFTQKDATTFEDVL</sequence>
<dbReference type="InterPro" id="IPR006166">
    <property type="entry name" value="ERCC4_domain"/>
</dbReference>
<protein>
    <recommendedName>
        <fullName evidence="15">ERCC4 domain-containing protein</fullName>
    </recommendedName>
</protein>
<keyword evidence="11" id="KW-0234">DNA repair</keyword>
<evidence type="ECO:0000256" key="14">
    <source>
        <dbReference type="SAM" id="MobiDB-lite"/>
    </source>
</evidence>
<keyword evidence="17" id="KW-1185">Reference proteome</keyword>
<keyword evidence="10" id="KW-0233">DNA recombination</keyword>
<dbReference type="EMBL" id="VXIS01000314">
    <property type="protein sequence ID" value="KAA8894755.1"/>
    <property type="molecule type" value="Genomic_DNA"/>
</dbReference>
<feature type="region of interest" description="Disordered" evidence="14">
    <location>
        <begin position="179"/>
        <end position="305"/>
    </location>
</feature>
<feature type="compositionally biased region" description="Basic and acidic residues" evidence="14">
    <location>
        <begin position="91"/>
        <end position="100"/>
    </location>
</feature>
<dbReference type="PANTHER" id="PTHR21077">
    <property type="entry name" value="EME1 PROTEIN"/>
    <property type="match status" value="1"/>
</dbReference>
<dbReference type="CDD" id="cd20085">
    <property type="entry name" value="XPF_nuclease_Mms4"/>
    <property type="match status" value="1"/>
</dbReference>
<feature type="compositionally biased region" description="Polar residues" evidence="14">
    <location>
        <begin position="247"/>
        <end position="256"/>
    </location>
</feature>
<dbReference type="GO" id="GO:0003677">
    <property type="term" value="F:DNA binding"/>
    <property type="evidence" value="ECO:0007669"/>
    <property type="project" value="InterPro"/>
</dbReference>
<reference evidence="16 17" key="1">
    <citation type="submission" date="2019-09" db="EMBL/GenBank/DDBJ databases">
        <title>Draft genome of the ectomycorrhizal ascomycete Sphaerosporella brunnea.</title>
        <authorList>
            <consortium name="DOE Joint Genome Institute"/>
            <person name="Benucci G.M."/>
            <person name="Marozzi G."/>
            <person name="Antonielli L."/>
            <person name="Sanchez S."/>
            <person name="Marco P."/>
            <person name="Wang X."/>
            <person name="Falini L.B."/>
            <person name="Barry K."/>
            <person name="Haridas S."/>
            <person name="Lipzen A."/>
            <person name="Labutti K."/>
            <person name="Grigoriev I.V."/>
            <person name="Murat C."/>
            <person name="Martin F."/>
            <person name="Albertini E."/>
            <person name="Donnini D."/>
            <person name="Bonito G."/>
        </authorList>
    </citation>
    <scope>NUCLEOTIDE SEQUENCE [LARGE SCALE GENOMIC DNA]</scope>
    <source>
        <strain evidence="16 17">Sb_GMNB300</strain>
    </source>
</reference>
<evidence type="ECO:0000256" key="8">
    <source>
        <dbReference type="ARBA" id="ARBA00022801"/>
    </source>
</evidence>
<dbReference type="Gene3D" id="3.40.50.10130">
    <property type="match status" value="1"/>
</dbReference>
<dbReference type="GO" id="GO:0005634">
    <property type="term" value="C:nucleus"/>
    <property type="evidence" value="ECO:0007669"/>
    <property type="project" value="UniProtKB-SubCell"/>
</dbReference>
<evidence type="ECO:0000256" key="13">
    <source>
        <dbReference type="ARBA" id="ARBA00023254"/>
    </source>
</evidence>
<dbReference type="SMART" id="SM00891">
    <property type="entry name" value="ERCC4"/>
    <property type="match status" value="1"/>
</dbReference>
<feature type="compositionally biased region" description="Low complexity" evidence="14">
    <location>
        <begin position="190"/>
        <end position="202"/>
    </location>
</feature>
<dbReference type="GO" id="GO:0008821">
    <property type="term" value="F:crossover junction DNA endonuclease activity"/>
    <property type="evidence" value="ECO:0007669"/>
    <property type="project" value="TreeGrafter"/>
</dbReference>
<keyword evidence="5" id="KW-0479">Metal-binding</keyword>
<evidence type="ECO:0000313" key="17">
    <source>
        <dbReference type="Proteomes" id="UP000326924"/>
    </source>
</evidence>
<evidence type="ECO:0000256" key="5">
    <source>
        <dbReference type="ARBA" id="ARBA00022723"/>
    </source>
</evidence>
<evidence type="ECO:0000256" key="10">
    <source>
        <dbReference type="ARBA" id="ARBA00023172"/>
    </source>
</evidence>
<dbReference type="Proteomes" id="UP000326924">
    <property type="component" value="Unassembled WGS sequence"/>
</dbReference>
<dbReference type="AlphaFoldDB" id="A0A5J5EGC5"/>
<dbReference type="InterPro" id="IPR042530">
    <property type="entry name" value="EME1/EME2_C"/>
</dbReference>
<organism evidence="16 17">
    <name type="scientific">Sphaerosporella brunnea</name>
    <dbReference type="NCBI Taxonomy" id="1250544"/>
    <lineage>
        <taxon>Eukaryota</taxon>
        <taxon>Fungi</taxon>
        <taxon>Dikarya</taxon>
        <taxon>Ascomycota</taxon>
        <taxon>Pezizomycotina</taxon>
        <taxon>Pezizomycetes</taxon>
        <taxon>Pezizales</taxon>
        <taxon>Pyronemataceae</taxon>
        <taxon>Sphaerosporella</taxon>
    </lineage>
</organism>
<keyword evidence="9" id="KW-0460">Magnesium</keyword>
<keyword evidence="6" id="KW-0255">Endonuclease</keyword>
<dbReference type="GO" id="GO:0006302">
    <property type="term" value="P:double-strand break repair"/>
    <property type="evidence" value="ECO:0007669"/>
    <property type="project" value="TreeGrafter"/>
</dbReference>
<keyword evidence="4" id="KW-0540">Nuclease</keyword>
<feature type="compositionally biased region" description="Basic and acidic residues" evidence="14">
    <location>
        <begin position="257"/>
        <end position="301"/>
    </location>
</feature>
<feature type="compositionally biased region" description="Acidic residues" evidence="14">
    <location>
        <begin position="217"/>
        <end position="229"/>
    </location>
</feature>
<proteinExistence type="inferred from homology"/>
<dbReference type="InterPro" id="IPR033310">
    <property type="entry name" value="Mms4/EME1/EME2"/>
</dbReference>
<gene>
    <name evidence="16" type="ORF">FN846DRAFT_387020</name>
</gene>
<dbReference type="InParanoid" id="A0A5J5EGC5"/>
<keyword evidence="7" id="KW-0227">DNA damage</keyword>
<evidence type="ECO:0000256" key="7">
    <source>
        <dbReference type="ARBA" id="ARBA00022763"/>
    </source>
</evidence>
<keyword evidence="12" id="KW-0539">Nucleus</keyword>
<evidence type="ECO:0000256" key="2">
    <source>
        <dbReference type="ARBA" id="ARBA00004123"/>
    </source>
</evidence>
<evidence type="ECO:0000256" key="11">
    <source>
        <dbReference type="ARBA" id="ARBA00023204"/>
    </source>
</evidence>
<dbReference type="GO" id="GO:0046872">
    <property type="term" value="F:metal ion binding"/>
    <property type="evidence" value="ECO:0007669"/>
    <property type="project" value="UniProtKB-KW"/>
</dbReference>
<dbReference type="GO" id="GO:0048476">
    <property type="term" value="C:Holliday junction resolvase complex"/>
    <property type="evidence" value="ECO:0007669"/>
    <property type="project" value="InterPro"/>
</dbReference>
<dbReference type="Pfam" id="PF02732">
    <property type="entry name" value="ERCC4"/>
    <property type="match status" value="1"/>
</dbReference>
<evidence type="ECO:0000256" key="12">
    <source>
        <dbReference type="ARBA" id="ARBA00023242"/>
    </source>
</evidence>
<evidence type="ECO:0000256" key="9">
    <source>
        <dbReference type="ARBA" id="ARBA00022842"/>
    </source>
</evidence>
<keyword evidence="8" id="KW-0378">Hydrolase</keyword>
<dbReference type="Gene3D" id="1.10.150.670">
    <property type="entry name" value="Crossover junction endonuclease EME1, DNA-binding domain"/>
    <property type="match status" value="1"/>
</dbReference>
<dbReference type="GO" id="GO:0031297">
    <property type="term" value="P:replication fork processing"/>
    <property type="evidence" value="ECO:0007669"/>
    <property type="project" value="TreeGrafter"/>
</dbReference>
<comment type="caution">
    <text evidence="16">The sequence shown here is derived from an EMBL/GenBank/DDBJ whole genome shotgun (WGS) entry which is preliminary data.</text>
</comment>
<dbReference type="GO" id="GO:0031573">
    <property type="term" value="P:mitotic intra-S DNA damage checkpoint signaling"/>
    <property type="evidence" value="ECO:0007669"/>
    <property type="project" value="TreeGrafter"/>
</dbReference>
<evidence type="ECO:0000313" key="16">
    <source>
        <dbReference type="EMBL" id="KAA8894755.1"/>
    </source>
</evidence>
<dbReference type="PANTHER" id="PTHR21077:SF5">
    <property type="entry name" value="CROSSOVER JUNCTION ENDONUCLEASE MMS4"/>
    <property type="match status" value="1"/>
</dbReference>
<evidence type="ECO:0000256" key="4">
    <source>
        <dbReference type="ARBA" id="ARBA00022722"/>
    </source>
</evidence>
<comment type="subcellular location">
    <subcellularLocation>
        <location evidence="2">Nucleus</location>
    </subcellularLocation>
</comment>
<evidence type="ECO:0000256" key="1">
    <source>
        <dbReference type="ARBA" id="ARBA00001946"/>
    </source>
</evidence>
<dbReference type="InterPro" id="IPR047521">
    <property type="entry name" value="XPF_nuclease_EME1_ascomycetes"/>
</dbReference>
<dbReference type="Pfam" id="PF21292">
    <property type="entry name" value="EME1-MUS81_C"/>
    <property type="match status" value="1"/>
</dbReference>
<feature type="compositionally biased region" description="Basic and acidic residues" evidence="14">
    <location>
        <begin position="206"/>
        <end position="216"/>
    </location>
</feature>
<feature type="compositionally biased region" description="Low complexity" evidence="14">
    <location>
        <begin position="21"/>
        <end position="33"/>
    </location>
</feature>
<keyword evidence="13" id="KW-0469">Meiosis</keyword>
<comment type="cofactor">
    <cofactor evidence="1">
        <name>Mg(2+)</name>
        <dbReference type="ChEBI" id="CHEBI:18420"/>
    </cofactor>
</comment>
<dbReference type="OrthoDB" id="343092at2759"/>
<evidence type="ECO:0000256" key="3">
    <source>
        <dbReference type="ARBA" id="ARBA00005313"/>
    </source>
</evidence>
<feature type="region of interest" description="Disordered" evidence="14">
    <location>
        <begin position="13"/>
        <end position="163"/>
    </location>
</feature>
<evidence type="ECO:0000256" key="6">
    <source>
        <dbReference type="ARBA" id="ARBA00022759"/>
    </source>
</evidence>
<comment type="similarity">
    <text evidence="3">Belongs to the EME1/MMS4 family.</text>
</comment>
<feature type="domain" description="ERCC4" evidence="15">
    <location>
        <begin position="331"/>
        <end position="601"/>
    </location>
</feature>
<evidence type="ECO:0000259" key="15">
    <source>
        <dbReference type="SMART" id="SM00891"/>
    </source>
</evidence>